<feature type="region of interest" description="Disordered" evidence="1">
    <location>
        <begin position="56"/>
        <end position="141"/>
    </location>
</feature>
<proteinExistence type="predicted"/>
<feature type="compositionally biased region" description="Basic and acidic residues" evidence="1">
    <location>
        <begin position="112"/>
        <end position="141"/>
    </location>
</feature>
<organism evidence="3">
    <name type="scientific">Musca domestica</name>
    <name type="common">House fly</name>
    <dbReference type="NCBI Taxonomy" id="7370"/>
    <lineage>
        <taxon>Eukaryota</taxon>
        <taxon>Metazoa</taxon>
        <taxon>Ecdysozoa</taxon>
        <taxon>Arthropoda</taxon>
        <taxon>Hexapoda</taxon>
        <taxon>Insecta</taxon>
        <taxon>Pterygota</taxon>
        <taxon>Neoptera</taxon>
        <taxon>Endopterygota</taxon>
        <taxon>Diptera</taxon>
        <taxon>Brachycera</taxon>
        <taxon>Muscomorpha</taxon>
        <taxon>Muscoidea</taxon>
        <taxon>Muscidae</taxon>
        <taxon>Musca</taxon>
    </lineage>
</organism>
<name>A0A1I8NC85_MUSDO</name>
<sequence>MNKFIYFSLIFATICTIVVAAPYQELPPRKGHVPVYIRVGDQPLSEVNPKLIEAFHEDESPKASLEDKTPEVVVPETHEEAAAEATENKDEITNADEVNEVDETTASDIAEFDVKPDNQDEEEAPAKEEEIKNESAENKDE</sequence>
<dbReference type="VEuPathDB" id="VectorBase:MDOA013721"/>
<dbReference type="eggNOG" id="ENOG502SGR0">
    <property type="taxonomic scope" value="Eukaryota"/>
</dbReference>
<keyword evidence="2" id="KW-0732">Signal</keyword>
<dbReference type="OrthoDB" id="6620644at2759"/>
<dbReference type="VEuPathDB" id="VectorBase:MDOMA2_017453"/>
<dbReference type="STRING" id="7370.A0A1I8NC85"/>
<gene>
    <name evidence="3" type="primary">101899932</name>
</gene>
<dbReference type="AlphaFoldDB" id="A0A1I8NC85"/>
<dbReference type="KEGG" id="mde:101899932"/>
<reference evidence="3" key="1">
    <citation type="submission" date="2020-05" db="UniProtKB">
        <authorList>
            <consortium name="EnsemblMetazoa"/>
        </authorList>
    </citation>
    <scope>IDENTIFICATION</scope>
    <source>
        <strain evidence="3">Aabys</strain>
    </source>
</reference>
<evidence type="ECO:0000256" key="1">
    <source>
        <dbReference type="SAM" id="MobiDB-lite"/>
    </source>
</evidence>
<accession>A0A1I8NC85</accession>
<evidence type="ECO:0000256" key="2">
    <source>
        <dbReference type="SAM" id="SignalP"/>
    </source>
</evidence>
<feature type="chain" id="PRO_5014271656" evidence="2">
    <location>
        <begin position="21"/>
        <end position="141"/>
    </location>
</feature>
<protein>
    <submittedName>
        <fullName evidence="3">Uncharacterized protein</fullName>
    </submittedName>
</protein>
<feature type="compositionally biased region" description="Acidic residues" evidence="1">
    <location>
        <begin position="93"/>
        <end position="105"/>
    </location>
</feature>
<feature type="signal peptide" evidence="2">
    <location>
        <begin position="1"/>
        <end position="20"/>
    </location>
</feature>
<feature type="compositionally biased region" description="Basic and acidic residues" evidence="1">
    <location>
        <begin position="56"/>
        <end position="92"/>
    </location>
</feature>
<dbReference type="RefSeq" id="XP_005187679.2">
    <property type="nucleotide sequence ID" value="XM_005187622.4"/>
</dbReference>
<dbReference type="EnsemblMetazoa" id="MDOA001082-RA">
    <property type="protein sequence ID" value="MDOA001082-PA"/>
    <property type="gene ID" value="MDOA001082"/>
</dbReference>
<dbReference type="VEuPathDB" id="VectorBase:MDOA001082"/>
<dbReference type="EnsemblMetazoa" id="MDOA013721-RA">
    <property type="protein sequence ID" value="MDOA013721-PA"/>
    <property type="gene ID" value="MDOA013721"/>
</dbReference>
<evidence type="ECO:0000313" key="3">
    <source>
        <dbReference type="EnsemblMetazoa" id="MDOA001082-PA"/>
    </source>
</evidence>